<evidence type="ECO:0000256" key="10">
    <source>
        <dbReference type="ARBA" id="ARBA00023172"/>
    </source>
</evidence>
<dbReference type="CDD" id="cd16962">
    <property type="entry name" value="RuvC"/>
    <property type="match status" value="1"/>
</dbReference>
<evidence type="ECO:0000256" key="2">
    <source>
        <dbReference type="ARBA" id="ARBA00022490"/>
    </source>
</evidence>
<evidence type="ECO:0000256" key="4">
    <source>
        <dbReference type="ARBA" id="ARBA00022723"/>
    </source>
</evidence>
<dbReference type="GO" id="GO:0000287">
    <property type="term" value="F:magnesium ion binding"/>
    <property type="evidence" value="ECO:0007669"/>
    <property type="project" value="UniProtKB-UniRule"/>
</dbReference>
<evidence type="ECO:0000256" key="3">
    <source>
        <dbReference type="ARBA" id="ARBA00022722"/>
    </source>
</evidence>
<dbReference type="InterPro" id="IPR002176">
    <property type="entry name" value="X-over_junc_endoDNase_RuvC"/>
</dbReference>
<dbReference type="PRINTS" id="PR00696">
    <property type="entry name" value="RSOLVASERUVC"/>
</dbReference>
<comment type="subunit">
    <text evidence="13">Homodimer which binds Holliday junction (HJ) DNA. The HJ becomes 2-fold symmetrical on binding to RuvC with unstacked arms; it has a different conformation from HJ DNA in complex with RuvA. In the full resolvosome a probable DNA-RuvA(4)-RuvB(12)-RuvC(2) complex forms which resolves the HJ.</text>
</comment>
<evidence type="ECO:0000256" key="5">
    <source>
        <dbReference type="ARBA" id="ARBA00022759"/>
    </source>
</evidence>
<dbReference type="GO" id="GO:0048476">
    <property type="term" value="C:Holliday junction resolvase complex"/>
    <property type="evidence" value="ECO:0007669"/>
    <property type="project" value="UniProtKB-UniRule"/>
</dbReference>
<dbReference type="GO" id="GO:0005737">
    <property type="term" value="C:cytoplasm"/>
    <property type="evidence" value="ECO:0007669"/>
    <property type="project" value="UniProtKB-SubCell"/>
</dbReference>
<dbReference type="PANTHER" id="PTHR30194:SF3">
    <property type="entry name" value="CROSSOVER JUNCTION ENDODEOXYRIBONUCLEASE RUVC"/>
    <property type="match status" value="1"/>
</dbReference>
<evidence type="ECO:0000256" key="6">
    <source>
        <dbReference type="ARBA" id="ARBA00022763"/>
    </source>
</evidence>
<comment type="catalytic activity">
    <reaction evidence="12 13">
        <text>Endonucleolytic cleavage at a junction such as a reciprocal single-stranded crossover between two homologous DNA duplexes (Holliday junction).</text>
        <dbReference type="EC" id="3.1.21.10"/>
    </reaction>
</comment>
<comment type="function">
    <text evidence="13">The RuvA-RuvB-RuvC complex processes Holliday junction (HJ) DNA during genetic recombination and DNA repair. Endonuclease that resolves HJ intermediates. Cleaves cruciform DNA by making single-stranded nicks across the HJ at symmetrical positions within the homologous arms, yielding a 5'-phosphate and a 3'-hydroxyl group; requires a central core of homology in the junction. The consensus cleavage sequence is 5'-(A/T)TT(C/G)-3'. Cleavage occurs on the 3'-side of the TT dinucleotide at the point of strand exchange. HJ branch migration catalyzed by RuvA-RuvB allows RuvC to scan DNA until it finds its consensus sequence, where it cleaves and resolves the cruciform DNA.</text>
</comment>
<comment type="cofactor">
    <cofactor evidence="13">
        <name>Mg(2+)</name>
        <dbReference type="ChEBI" id="CHEBI:18420"/>
    </cofactor>
    <text evidence="13">Binds 2 Mg(2+) ion per subunit.</text>
</comment>
<evidence type="ECO:0000256" key="11">
    <source>
        <dbReference type="ARBA" id="ARBA00023204"/>
    </source>
</evidence>
<dbReference type="NCBIfam" id="TIGR00228">
    <property type="entry name" value="ruvC"/>
    <property type="match status" value="1"/>
</dbReference>
<protein>
    <recommendedName>
        <fullName evidence="13 14">Crossover junction endodeoxyribonuclease RuvC</fullName>
        <ecNumber evidence="13 14">3.1.21.10</ecNumber>
    </recommendedName>
    <alternativeName>
        <fullName evidence="13">Holliday junction nuclease RuvC</fullName>
    </alternativeName>
    <alternativeName>
        <fullName evidence="13">Holliday junction resolvase RuvC</fullName>
    </alternativeName>
</protein>
<dbReference type="GO" id="GO:0006310">
    <property type="term" value="P:DNA recombination"/>
    <property type="evidence" value="ECO:0007669"/>
    <property type="project" value="UniProtKB-UniRule"/>
</dbReference>
<evidence type="ECO:0000313" key="15">
    <source>
        <dbReference type="EMBL" id="GIM47210.1"/>
    </source>
</evidence>
<dbReference type="GO" id="GO:0008821">
    <property type="term" value="F:crossover junction DNA endonuclease activity"/>
    <property type="evidence" value="ECO:0007669"/>
    <property type="project" value="UniProtKB-UniRule"/>
</dbReference>
<proteinExistence type="inferred from homology"/>
<evidence type="ECO:0000256" key="12">
    <source>
        <dbReference type="ARBA" id="ARBA00029354"/>
    </source>
</evidence>
<comment type="similarity">
    <text evidence="1 13">Belongs to the RuvC family.</text>
</comment>
<keyword evidence="9 13" id="KW-0238">DNA-binding</keyword>
<feature type="binding site" evidence="13">
    <location>
        <position position="67"/>
    </location>
    <ligand>
        <name>Mg(2+)</name>
        <dbReference type="ChEBI" id="CHEBI:18420"/>
        <label>2</label>
    </ligand>
</feature>
<dbReference type="GO" id="GO:0006281">
    <property type="term" value="P:DNA repair"/>
    <property type="evidence" value="ECO:0007669"/>
    <property type="project" value="UniProtKB-UniRule"/>
</dbReference>
<comment type="subcellular location">
    <subcellularLocation>
        <location evidence="13">Cytoplasm</location>
    </subcellularLocation>
</comment>
<sequence length="172" mass="18908">MRILGIDPGYGRTGYGVIDVYGNRLQAAEYGLIETDAALPMERRLQQIYDALRDIIARTSPERLALEQLFFNRNVTTAIAVGQARGVILLAGVQAGLSCAEYTPMQVKQSIVGYGKAEKQQIQEMVKIFLNLAQVPKPDDVADALAIAITDAHMFSFQTSLEMRAKKRGTTS</sequence>
<dbReference type="FunFam" id="3.30.420.10:FF:000002">
    <property type="entry name" value="Crossover junction endodeoxyribonuclease RuvC"/>
    <property type="match status" value="1"/>
</dbReference>
<keyword evidence="2 13" id="KW-0963">Cytoplasm</keyword>
<evidence type="ECO:0000256" key="1">
    <source>
        <dbReference type="ARBA" id="ARBA00009518"/>
    </source>
</evidence>
<dbReference type="InterPro" id="IPR012337">
    <property type="entry name" value="RNaseH-like_sf"/>
</dbReference>
<evidence type="ECO:0000256" key="14">
    <source>
        <dbReference type="NCBIfam" id="TIGR00228"/>
    </source>
</evidence>
<dbReference type="EC" id="3.1.21.10" evidence="13 14"/>
<dbReference type="EMBL" id="BOQE01000001">
    <property type="protein sequence ID" value="GIM47210.1"/>
    <property type="molecule type" value="Genomic_DNA"/>
</dbReference>
<reference evidence="15" key="1">
    <citation type="journal article" date="2023" name="Int. J. Syst. Evol. Microbiol.">
        <title>Collibacillus ludicampi gen. nov., sp. nov., a new soil bacterium of the family Alicyclobacillaceae.</title>
        <authorList>
            <person name="Jojima T."/>
            <person name="Ioku Y."/>
            <person name="Fukuta Y."/>
            <person name="Shirasaka N."/>
            <person name="Matsumura Y."/>
            <person name="Mori M."/>
        </authorList>
    </citation>
    <scope>NUCLEOTIDE SEQUENCE</scope>
    <source>
        <strain evidence="15">TP075</strain>
    </source>
</reference>
<keyword evidence="6 13" id="KW-0227">DNA damage</keyword>
<gene>
    <name evidence="13" type="primary">ruvC</name>
    <name evidence="15" type="ORF">DNHGIG_27590</name>
</gene>
<keyword evidence="4 13" id="KW-0479">Metal-binding</keyword>
<keyword evidence="7 13" id="KW-0378">Hydrolase</keyword>
<dbReference type="Pfam" id="PF02075">
    <property type="entry name" value="RuvC"/>
    <property type="match status" value="1"/>
</dbReference>
<dbReference type="PANTHER" id="PTHR30194">
    <property type="entry name" value="CROSSOVER JUNCTION ENDODEOXYRIBONUCLEASE RUVC"/>
    <property type="match status" value="1"/>
</dbReference>
<keyword evidence="10 13" id="KW-0233">DNA recombination</keyword>
<feature type="active site" evidence="13">
    <location>
        <position position="7"/>
    </location>
</feature>
<dbReference type="AlphaFoldDB" id="A0AAV4LH91"/>
<feature type="binding site" evidence="13">
    <location>
        <position position="140"/>
    </location>
    <ligand>
        <name>Mg(2+)</name>
        <dbReference type="ChEBI" id="CHEBI:18420"/>
        <label>1</label>
    </ligand>
</feature>
<evidence type="ECO:0000256" key="7">
    <source>
        <dbReference type="ARBA" id="ARBA00022801"/>
    </source>
</evidence>
<dbReference type="PROSITE" id="PS01321">
    <property type="entry name" value="RUVC"/>
    <property type="match status" value="1"/>
</dbReference>
<keyword evidence="11 13" id="KW-0234">DNA repair</keyword>
<feature type="active site" evidence="13">
    <location>
        <position position="67"/>
    </location>
</feature>
<dbReference type="HAMAP" id="MF_00034">
    <property type="entry name" value="RuvC"/>
    <property type="match status" value="1"/>
</dbReference>
<dbReference type="GO" id="GO:0003677">
    <property type="term" value="F:DNA binding"/>
    <property type="evidence" value="ECO:0007669"/>
    <property type="project" value="UniProtKB-KW"/>
</dbReference>
<feature type="active site" evidence="13">
    <location>
        <position position="140"/>
    </location>
</feature>
<keyword evidence="3 13" id="KW-0540">Nuclease</keyword>
<keyword evidence="16" id="KW-1185">Reference proteome</keyword>
<keyword evidence="8 13" id="KW-0460">Magnesium</keyword>
<dbReference type="NCBIfam" id="NF000711">
    <property type="entry name" value="PRK00039.2-1"/>
    <property type="match status" value="1"/>
</dbReference>
<dbReference type="Proteomes" id="UP001057291">
    <property type="component" value="Unassembled WGS sequence"/>
</dbReference>
<dbReference type="InterPro" id="IPR036397">
    <property type="entry name" value="RNaseH_sf"/>
</dbReference>
<dbReference type="InterPro" id="IPR020563">
    <property type="entry name" value="X-over_junc_endoDNase_Mg_BS"/>
</dbReference>
<dbReference type="SUPFAM" id="SSF53098">
    <property type="entry name" value="Ribonuclease H-like"/>
    <property type="match status" value="1"/>
</dbReference>
<evidence type="ECO:0000256" key="8">
    <source>
        <dbReference type="ARBA" id="ARBA00022842"/>
    </source>
</evidence>
<accession>A0AAV4LH91</accession>
<evidence type="ECO:0000256" key="13">
    <source>
        <dbReference type="HAMAP-Rule" id="MF_00034"/>
    </source>
</evidence>
<organism evidence="15 16">
    <name type="scientific">Collibacillus ludicampi</name>
    <dbReference type="NCBI Taxonomy" id="2771369"/>
    <lineage>
        <taxon>Bacteria</taxon>
        <taxon>Bacillati</taxon>
        <taxon>Bacillota</taxon>
        <taxon>Bacilli</taxon>
        <taxon>Bacillales</taxon>
        <taxon>Alicyclobacillaceae</taxon>
        <taxon>Collibacillus</taxon>
    </lineage>
</organism>
<feature type="binding site" evidence="13">
    <location>
        <position position="7"/>
    </location>
    <ligand>
        <name>Mg(2+)</name>
        <dbReference type="ChEBI" id="CHEBI:18420"/>
        <label>1</label>
    </ligand>
</feature>
<evidence type="ECO:0000313" key="16">
    <source>
        <dbReference type="Proteomes" id="UP001057291"/>
    </source>
</evidence>
<evidence type="ECO:0000256" key="9">
    <source>
        <dbReference type="ARBA" id="ARBA00023125"/>
    </source>
</evidence>
<dbReference type="RefSeq" id="WP_282200223.1">
    <property type="nucleotide sequence ID" value="NZ_BOQE01000001.1"/>
</dbReference>
<dbReference type="Gene3D" id="3.30.420.10">
    <property type="entry name" value="Ribonuclease H-like superfamily/Ribonuclease H"/>
    <property type="match status" value="1"/>
</dbReference>
<comment type="caution">
    <text evidence="15">The sequence shown here is derived from an EMBL/GenBank/DDBJ whole genome shotgun (WGS) entry which is preliminary data.</text>
</comment>
<name>A0AAV4LH91_9BACL</name>
<keyword evidence="5 13" id="KW-0255">Endonuclease</keyword>